<keyword evidence="4 6" id="KW-0067">ATP-binding</keyword>
<keyword evidence="7" id="KW-1185">Reference proteome</keyword>
<evidence type="ECO:0000256" key="1">
    <source>
        <dbReference type="ARBA" id="ARBA00022448"/>
    </source>
</evidence>
<feature type="domain" description="ABC transporter" evidence="5">
    <location>
        <begin position="19"/>
        <end position="256"/>
    </location>
</feature>
<keyword evidence="1" id="KW-0813">Transport</keyword>
<dbReference type="InterPro" id="IPR027417">
    <property type="entry name" value="P-loop_NTPase"/>
</dbReference>
<dbReference type="GO" id="GO:0016887">
    <property type="term" value="F:ATP hydrolysis activity"/>
    <property type="evidence" value="ECO:0007669"/>
    <property type="project" value="InterPro"/>
</dbReference>
<dbReference type="AlphaFoldDB" id="A0A5N8XIY7"/>
<evidence type="ECO:0000256" key="3">
    <source>
        <dbReference type="ARBA" id="ARBA00022741"/>
    </source>
</evidence>
<dbReference type="Gene3D" id="3.40.50.300">
    <property type="entry name" value="P-loop containing nucleotide triphosphate hydrolases"/>
    <property type="match status" value="2"/>
</dbReference>
<dbReference type="SUPFAM" id="SSF52540">
    <property type="entry name" value="P-loop containing nucleoside triphosphate hydrolases"/>
    <property type="match status" value="2"/>
</dbReference>
<gene>
    <name evidence="6" type="ORF">FNH08_18335</name>
</gene>
<dbReference type="InterPro" id="IPR003593">
    <property type="entry name" value="AAA+_ATPase"/>
</dbReference>
<evidence type="ECO:0000259" key="5">
    <source>
        <dbReference type="PROSITE" id="PS50893"/>
    </source>
</evidence>
<organism evidence="6 7">
    <name type="scientific">Streptomyces spongiae</name>
    <dbReference type="NCBI Taxonomy" id="565072"/>
    <lineage>
        <taxon>Bacteria</taxon>
        <taxon>Bacillati</taxon>
        <taxon>Actinomycetota</taxon>
        <taxon>Actinomycetes</taxon>
        <taxon>Kitasatosporales</taxon>
        <taxon>Streptomycetaceae</taxon>
        <taxon>Streptomyces</taxon>
    </lineage>
</organism>
<sequence>MTLGDPQTAARDENETLALQVTGLTKVYGGEVALADADLRVGRGEIHGLLGANGAGKSTLVKIVGGAEPQDAGTVRLGGVTLPPHHRPAAVAALGLAIIHQDRALSPGLTIAENIALVVGFPRRRRLIDRKALRELAQAALQRVGMRTDVDTLVSDLPIAEQTLVAIARALAQQADILILDEPTANLGAFDAQRLYERIRDLAAQGVACVLISHALDECLTVCDRVTVLRDGAVVASRPAAGLTGRELAALVVGQDVTTTERERREIPASAIPRLSVRDIGHERLVPLSFDIAPGEILGVTGLPDSGHLLVGEIVCGVAAMDGGEMTLDGSPYRPTERPLYRSDRVAYVPPDRVRDGLAVDLTARENLFLDGRTPVSNARLSRREEARQATAVLMESSVRPADPEAPLSTLSGGNMQKVLLAKWLATRPRLLVLAEPTVGVDIGAREDLYSRVRWARDNGMSILLTSSDLEETLALSDRILVMRYGEAIAEYDREELTLDQLTALTTGTREGHLP</sequence>
<evidence type="ECO:0000313" key="6">
    <source>
        <dbReference type="EMBL" id="MPY59056.1"/>
    </source>
</evidence>
<feature type="domain" description="ABC transporter" evidence="5">
    <location>
        <begin position="267"/>
        <end position="510"/>
    </location>
</feature>
<dbReference type="RefSeq" id="WP_152772569.1">
    <property type="nucleotide sequence ID" value="NZ_VJZC01000117.1"/>
</dbReference>
<dbReference type="Pfam" id="PF00005">
    <property type="entry name" value="ABC_tran"/>
    <property type="match status" value="2"/>
</dbReference>
<proteinExistence type="predicted"/>
<dbReference type="OrthoDB" id="39350at2"/>
<accession>A0A5N8XIY7</accession>
<evidence type="ECO:0000256" key="4">
    <source>
        <dbReference type="ARBA" id="ARBA00022840"/>
    </source>
</evidence>
<name>A0A5N8XIY7_9ACTN</name>
<dbReference type="PANTHER" id="PTHR43790:SF9">
    <property type="entry name" value="GALACTOFURANOSE TRANSPORTER ATP-BINDING PROTEIN YTFR"/>
    <property type="match status" value="1"/>
</dbReference>
<dbReference type="GO" id="GO:0005524">
    <property type="term" value="F:ATP binding"/>
    <property type="evidence" value="ECO:0007669"/>
    <property type="project" value="UniProtKB-KW"/>
</dbReference>
<dbReference type="InterPro" id="IPR017871">
    <property type="entry name" value="ABC_transporter-like_CS"/>
</dbReference>
<dbReference type="SMART" id="SM00382">
    <property type="entry name" value="AAA"/>
    <property type="match status" value="2"/>
</dbReference>
<dbReference type="CDD" id="cd03216">
    <property type="entry name" value="ABC_Carb_Monos_I"/>
    <property type="match status" value="1"/>
</dbReference>
<evidence type="ECO:0000313" key="7">
    <source>
        <dbReference type="Proteomes" id="UP000400924"/>
    </source>
</evidence>
<dbReference type="Proteomes" id="UP000400924">
    <property type="component" value="Unassembled WGS sequence"/>
</dbReference>
<dbReference type="CDD" id="cd03215">
    <property type="entry name" value="ABC_Carb_Monos_II"/>
    <property type="match status" value="1"/>
</dbReference>
<protein>
    <submittedName>
        <fullName evidence="6">Sugar ABC transporter ATP-binding protein</fullName>
    </submittedName>
</protein>
<dbReference type="InterPro" id="IPR003439">
    <property type="entry name" value="ABC_transporter-like_ATP-bd"/>
</dbReference>
<comment type="caution">
    <text evidence="6">The sequence shown here is derived from an EMBL/GenBank/DDBJ whole genome shotgun (WGS) entry which is preliminary data.</text>
</comment>
<keyword evidence="2" id="KW-0677">Repeat</keyword>
<dbReference type="InterPro" id="IPR050107">
    <property type="entry name" value="ABC_carbohydrate_import_ATPase"/>
</dbReference>
<dbReference type="PROSITE" id="PS00211">
    <property type="entry name" value="ABC_TRANSPORTER_1"/>
    <property type="match status" value="1"/>
</dbReference>
<evidence type="ECO:0000256" key="2">
    <source>
        <dbReference type="ARBA" id="ARBA00022737"/>
    </source>
</evidence>
<dbReference type="PROSITE" id="PS50893">
    <property type="entry name" value="ABC_TRANSPORTER_2"/>
    <property type="match status" value="2"/>
</dbReference>
<dbReference type="EMBL" id="VJZC01000117">
    <property type="protein sequence ID" value="MPY59056.1"/>
    <property type="molecule type" value="Genomic_DNA"/>
</dbReference>
<keyword evidence="3" id="KW-0547">Nucleotide-binding</keyword>
<reference evidence="6 7" key="1">
    <citation type="submission" date="2019-07" db="EMBL/GenBank/DDBJ databases">
        <title>New species of Amycolatopsis and Streptomyces.</title>
        <authorList>
            <person name="Duangmal K."/>
            <person name="Teo W.F.A."/>
            <person name="Lipun K."/>
        </authorList>
    </citation>
    <scope>NUCLEOTIDE SEQUENCE [LARGE SCALE GENOMIC DNA]</scope>
    <source>
        <strain evidence="6 7">NBRC 106415</strain>
    </source>
</reference>
<dbReference type="PANTHER" id="PTHR43790">
    <property type="entry name" value="CARBOHYDRATE TRANSPORT ATP-BINDING PROTEIN MG119-RELATED"/>
    <property type="match status" value="1"/>
</dbReference>